<evidence type="ECO:0000313" key="1">
    <source>
        <dbReference type="EMBL" id="PMD12194.1"/>
    </source>
</evidence>
<dbReference type="AlphaFoldDB" id="A0A2J6PDX3"/>
<organism evidence="1 2">
    <name type="scientific">Hyaloscypha hepaticicola</name>
    <dbReference type="NCBI Taxonomy" id="2082293"/>
    <lineage>
        <taxon>Eukaryota</taxon>
        <taxon>Fungi</taxon>
        <taxon>Dikarya</taxon>
        <taxon>Ascomycota</taxon>
        <taxon>Pezizomycotina</taxon>
        <taxon>Leotiomycetes</taxon>
        <taxon>Helotiales</taxon>
        <taxon>Hyaloscyphaceae</taxon>
        <taxon>Hyaloscypha</taxon>
    </lineage>
</organism>
<dbReference type="OrthoDB" id="5580261at2759"/>
<dbReference type="GO" id="GO:0005739">
    <property type="term" value="C:mitochondrion"/>
    <property type="evidence" value="ECO:0007669"/>
    <property type="project" value="TreeGrafter"/>
</dbReference>
<dbReference type="PANTHER" id="PTHR28002:SF1">
    <property type="entry name" value="MIOREX COMPLEX COMPONENT 11"/>
    <property type="match status" value="1"/>
</dbReference>
<gene>
    <name evidence="1" type="ORF">NA56DRAFT_532433</name>
</gene>
<feature type="non-terminal residue" evidence="1">
    <location>
        <position position="1"/>
    </location>
</feature>
<keyword evidence="2" id="KW-1185">Reference proteome</keyword>
<name>A0A2J6PDX3_9HELO</name>
<evidence type="ECO:0000313" key="2">
    <source>
        <dbReference type="Proteomes" id="UP000235672"/>
    </source>
</evidence>
<dbReference type="Pfam" id="PF10306">
    <property type="entry name" value="FLILHELTA"/>
    <property type="match status" value="1"/>
</dbReference>
<sequence length="187" mass="21166">PRRFQSSSQEKSRERIDRLLSRLPKFLHPYTDGLRNAPVSHVVSFLILHEITAIVPLVGLAGLFHYTQWLPAGFVEGRWVKEGMERFGRYFGRKGWFGFSREGNEVGKTGQEMQGEVGESNTQDGMVEGAEKRWHVSEAGGRILVEVATAYAITKVLLPVRILVSVWGTPWFARAVLGRVKRVFGRK</sequence>
<accession>A0A2J6PDX3</accession>
<dbReference type="PANTHER" id="PTHR28002">
    <property type="entry name" value="MIOREX COMPLEX COMPONENT 11"/>
    <property type="match status" value="1"/>
</dbReference>
<dbReference type="EMBL" id="KZ613561">
    <property type="protein sequence ID" value="PMD12194.1"/>
    <property type="molecule type" value="Genomic_DNA"/>
</dbReference>
<dbReference type="InterPro" id="IPR018811">
    <property type="entry name" value="MRX11"/>
</dbReference>
<protein>
    <submittedName>
        <fullName evidence="1">Uncharacterized protein</fullName>
    </submittedName>
</protein>
<dbReference type="Proteomes" id="UP000235672">
    <property type="component" value="Unassembled WGS sequence"/>
</dbReference>
<proteinExistence type="predicted"/>
<reference evidence="1 2" key="1">
    <citation type="submission" date="2016-05" db="EMBL/GenBank/DDBJ databases">
        <title>A degradative enzymes factory behind the ericoid mycorrhizal symbiosis.</title>
        <authorList>
            <consortium name="DOE Joint Genome Institute"/>
            <person name="Martino E."/>
            <person name="Morin E."/>
            <person name="Grelet G."/>
            <person name="Kuo A."/>
            <person name="Kohler A."/>
            <person name="Daghino S."/>
            <person name="Barry K."/>
            <person name="Choi C."/>
            <person name="Cichocki N."/>
            <person name="Clum A."/>
            <person name="Copeland A."/>
            <person name="Hainaut M."/>
            <person name="Haridas S."/>
            <person name="Labutti K."/>
            <person name="Lindquist E."/>
            <person name="Lipzen A."/>
            <person name="Khouja H.-R."/>
            <person name="Murat C."/>
            <person name="Ohm R."/>
            <person name="Olson A."/>
            <person name="Spatafora J."/>
            <person name="Veneault-Fourrey C."/>
            <person name="Henrissat B."/>
            <person name="Grigoriev I."/>
            <person name="Martin F."/>
            <person name="Perotto S."/>
        </authorList>
    </citation>
    <scope>NUCLEOTIDE SEQUENCE [LARGE SCALE GENOMIC DNA]</scope>
    <source>
        <strain evidence="1 2">UAMH 7357</strain>
    </source>
</reference>
<feature type="non-terminal residue" evidence="1">
    <location>
        <position position="187"/>
    </location>
</feature>